<feature type="binding site" evidence="5">
    <location>
        <position position="182"/>
    </location>
    <ligand>
        <name>S-adenosyl-L-methionine</name>
        <dbReference type="ChEBI" id="CHEBI:59789"/>
    </ligand>
</feature>
<feature type="binding site" evidence="5">
    <location>
        <begin position="116"/>
        <end position="120"/>
    </location>
    <ligand>
        <name>S-adenosyl-L-methionine</name>
        <dbReference type="ChEBI" id="CHEBI:59789"/>
    </ligand>
</feature>
<keyword evidence="9" id="KW-1185">Reference proteome</keyword>
<keyword evidence="2 5" id="KW-0808">Transferase</keyword>
<reference evidence="8 9" key="1">
    <citation type="submission" date="2023-10" db="EMBL/GenBank/DDBJ databases">
        <title>Two novel species belonging to the OM43/NOR5 clade.</title>
        <authorList>
            <person name="Park M."/>
        </authorList>
    </citation>
    <scope>NUCLEOTIDE SEQUENCE [LARGE SCALE GENOMIC DNA]</scope>
    <source>
        <strain evidence="8 9">IMCC43200</strain>
    </source>
</reference>
<comment type="similarity">
    <text evidence="5">Belongs to the protein N5-glutamine methyltransferase family. PrmC subfamily.</text>
</comment>
<dbReference type="NCBIfam" id="TIGR03534">
    <property type="entry name" value="RF_mod_PrmC"/>
    <property type="match status" value="1"/>
</dbReference>
<feature type="binding site" evidence="5">
    <location>
        <position position="139"/>
    </location>
    <ligand>
        <name>S-adenosyl-L-methionine</name>
        <dbReference type="ChEBI" id="CHEBI:59789"/>
    </ligand>
</feature>
<comment type="catalytic activity">
    <reaction evidence="4 5">
        <text>L-glutaminyl-[peptide chain release factor] + S-adenosyl-L-methionine = N(5)-methyl-L-glutaminyl-[peptide chain release factor] + S-adenosyl-L-homocysteine + H(+)</text>
        <dbReference type="Rhea" id="RHEA:42896"/>
        <dbReference type="Rhea" id="RHEA-COMP:10271"/>
        <dbReference type="Rhea" id="RHEA-COMP:10272"/>
        <dbReference type="ChEBI" id="CHEBI:15378"/>
        <dbReference type="ChEBI" id="CHEBI:30011"/>
        <dbReference type="ChEBI" id="CHEBI:57856"/>
        <dbReference type="ChEBI" id="CHEBI:59789"/>
        <dbReference type="ChEBI" id="CHEBI:61891"/>
        <dbReference type="EC" id="2.1.1.297"/>
    </reaction>
</comment>
<organism evidence="8 9">
    <name type="scientific">Congregibacter variabilis</name>
    <dbReference type="NCBI Taxonomy" id="3081200"/>
    <lineage>
        <taxon>Bacteria</taxon>
        <taxon>Pseudomonadati</taxon>
        <taxon>Pseudomonadota</taxon>
        <taxon>Gammaproteobacteria</taxon>
        <taxon>Cellvibrionales</taxon>
        <taxon>Halieaceae</taxon>
        <taxon>Congregibacter</taxon>
    </lineage>
</organism>
<dbReference type="SUPFAM" id="SSF53335">
    <property type="entry name" value="S-adenosyl-L-methionine-dependent methyltransferases"/>
    <property type="match status" value="1"/>
</dbReference>
<feature type="domain" description="Methyltransferase small" evidence="6">
    <location>
        <begin position="94"/>
        <end position="195"/>
    </location>
</feature>
<dbReference type="InterPro" id="IPR007848">
    <property type="entry name" value="Small_mtfrase_dom"/>
</dbReference>
<dbReference type="InterPro" id="IPR004556">
    <property type="entry name" value="HemK-like"/>
</dbReference>
<name>A0ABZ0I669_9GAMM</name>
<dbReference type="InterPro" id="IPR002052">
    <property type="entry name" value="DNA_methylase_N6_adenine_CS"/>
</dbReference>
<dbReference type="PROSITE" id="PS00092">
    <property type="entry name" value="N6_MTASE"/>
    <property type="match status" value="1"/>
</dbReference>
<dbReference type="GO" id="GO:0032259">
    <property type="term" value="P:methylation"/>
    <property type="evidence" value="ECO:0007669"/>
    <property type="project" value="UniProtKB-KW"/>
</dbReference>
<gene>
    <name evidence="5 8" type="primary">prmC</name>
    <name evidence="8" type="ORF">R0135_07510</name>
</gene>
<dbReference type="NCBIfam" id="TIGR00536">
    <property type="entry name" value="hemK_fam"/>
    <property type="match status" value="1"/>
</dbReference>
<proteinExistence type="inferred from homology"/>
<dbReference type="InterPro" id="IPR029063">
    <property type="entry name" value="SAM-dependent_MTases_sf"/>
</dbReference>
<evidence type="ECO:0000259" key="7">
    <source>
        <dbReference type="Pfam" id="PF17827"/>
    </source>
</evidence>
<dbReference type="InterPro" id="IPR050320">
    <property type="entry name" value="N5-glutamine_MTase"/>
</dbReference>
<evidence type="ECO:0000256" key="1">
    <source>
        <dbReference type="ARBA" id="ARBA00022603"/>
    </source>
</evidence>
<dbReference type="CDD" id="cd02440">
    <property type="entry name" value="AdoMet_MTases"/>
    <property type="match status" value="1"/>
</dbReference>
<dbReference type="PANTHER" id="PTHR18895">
    <property type="entry name" value="HEMK METHYLTRANSFERASE"/>
    <property type="match status" value="1"/>
</dbReference>
<dbReference type="Gene3D" id="1.10.8.10">
    <property type="entry name" value="DNA helicase RuvA subunit, C-terminal domain"/>
    <property type="match status" value="1"/>
</dbReference>
<dbReference type="GO" id="GO:0102559">
    <property type="term" value="F:peptide chain release factor N(5)-glutamine methyltransferase activity"/>
    <property type="evidence" value="ECO:0007669"/>
    <property type="project" value="UniProtKB-EC"/>
</dbReference>
<dbReference type="Proteomes" id="UP001626537">
    <property type="component" value="Chromosome"/>
</dbReference>
<evidence type="ECO:0000256" key="3">
    <source>
        <dbReference type="ARBA" id="ARBA00022691"/>
    </source>
</evidence>
<feature type="binding site" evidence="5">
    <location>
        <position position="167"/>
    </location>
    <ligand>
        <name>S-adenosyl-L-methionine</name>
        <dbReference type="ChEBI" id="CHEBI:59789"/>
    </ligand>
</feature>
<dbReference type="Pfam" id="PF05175">
    <property type="entry name" value="MTS"/>
    <property type="match status" value="1"/>
</dbReference>
<dbReference type="HAMAP" id="MF_02126">
    <property type="entry name" value="RF_methyltr_PrmC"/>
    <property type="match status" value="1"/>
</dbReference>
<evidence type="ECO:0000256" key="5">
    <source>
        <dbReference type="HAMAP-Rule" id="MF_02126"/>
    </source>
</evidence>
<evidence type="ECO:0000313" key="8">
    <source>
        <dbReference type="EMBL" id="WOJ95008.1"/>
    </source>
</evidence>
<feature type="domain" description="Release factor glutamine methyltransferase N-terminal" evidence="7">
    <location>
        <begin position="17"/>
        <end position="72"/>
    </location>
</feature>
<protein>
    <recommendedName>
        <fullName evidence="5">Release factor glutamine methyltransferase</fullName>
        <shortName evidence="5">RF MTase</shortName>
        <ecNumber evidence="5">2.1.1.297</ecNumber>
    </recommendedName>
    <alternativeName>
        <fullName evidence="5">N5-glutamine methyltransferase PrmC</fullName>
    </alternativeName>
    <alternativeName>
        <fullName evidence="5">Protein-(glutamine-N5) MTase PrmC</fullName>
    </alternativeName>
    <alternativeName>
        <fullName evidence="5">Protein-glutamine N-methyltransferase PrmC</fullName>
    </alternativeName>
</protein>
<dbReference type="Pfam" id="PF17827">
    <property type="entry name" value="PrmC_N"/>
    <property type="match status" value="1"/>
</dbReference>
<evidence type="ECO:0000256" key="4">
    <source>
        <dbReference type="ARBA" id="ARBA00048391"/>
    </source>
</evidence>
<keyword evidence="1 5" id="KW-0489">Methyltransferase</keyword>
<dbReference type="EMBL" id="CP136864">
    <property type="protein sequence ID" value="WOJ95008.1"/>
    <property type="molecule type" value="Genomic_DNA"/>
</dbReference>
<feature type="binding site" evidence="5">
    <location>
        <begin position="182"/>
        <end position="185"/>
    </location>
    <ligand>
        <name>substrate</name>
    </ligand>
</feature>
<dbReference type="InterPro" id="IPR019874">
    <property type="entry name" value="RF_methyltr_PrmC"/>
</dbReference>
<dbReference type="RefSeq" id="WP_407349641.1">
    <property type="nucleotide sequence ID" value="NZ_CP136864.1"/>
</dbReference>
<dbReference type="InterPro" id="IPR040758">
    <property type="entry name" value="PrmC_N"/>
</dbReference>
<evidence type="ECO:0000259" key="6">
    <source>
        <dbReference type="Pfam" id="PF05175"/>
    </source>
</evidence>
<dbReference type="EC" id="2.1.1.297" evidence="5"/>
<sequence>MSSVRDLLAEGSMLAGDEARREAEVLLCAALDKPRSYLMAWPEAEVAGSLAQRYRHWLLQRSKGVPIAYLLGTRDFWSFSLQVNEATLIPRCDTELLVEQALALPLSDTATVLDLGAGSGAITLALAMERPRWCMLGVERSEKALEVAVANARQLGLERVEWRLSDWFSDLAGRRFELIVSNPPYIAEQDVHLDTGDLRFEPRSALVSGSDGLDDIRSIIAQSPEHLEAPGYLLLEHGFEQSGAVRALMTAIGFSNVASYKDLAGHERVTGGLWSGMAR</sequence>
<dbReference type="Gene3D" id="3.40.50.150">
    <property type="entry name" value="Vaccinia Virus protein VP39"/>
    <property type="match status" value="1"/>
</dbReference>
<dbReference type="PANTHER" id="PTHR18895:SF74">
    <property type="entry name" value="MTRF1L RELEASE FACTOR GLUTAMINE METHYLTRANSFERASE"/>
    <property type="match status" value="1"/>
</dbReference>
<comment type="function">
    <text evidence="5">Methylates the class 1 translation termination release factors RF1/PrfA and RF2/PrfB on the glutamine residue of the universally conserved GGQ motif.</text>
</comment>
<evidence type="ECO:0000256" key="2">
    <source>
        <dbReference type="ARBA" id="ARBA00022679"/>
    </source>
</evidence>
<accession>A0ABZ0I669</accession>
<keyword evidence="3 5" id="KW-0949">S-adenosyl-L-methionine</keyword>
<evidence type="ECO:0000313" key="9">
    <source>
        <dbReference type="Proteomes" id="UP001626537"/>
    </source>
</evidence>